<dbReference type="Proteomes" id="UP000007305">
    <property type="component" value="Chromosome 2"/>
</dbReference>
<reference evidence="9" key="3">
    <citation type="submission" date="2021-05" db="UniProtKB">
        <authorList>
            <consortium name="EnsemblPlants"/>
        </authorList>
    </citation>
    <scope>IDENTIFICATION</scope>
    <source>
        <strain evidence="9">cv. B73</strain>
    </source>
</reference>
<keyword evidence="6" id="KW-0175">Coiled coil</keyword>
<proteinExistence type="inferred from homology"/>
<dbReference type="InParanoid" id="A0A804MMM6"/>
<dbReference type="PANTHER" id="PTHR14326">
    <property type="entry name" value="TARGETING PROTEIN FOR XKLP2"/>
    <property type="match status" value="1"/>
</dbReference>
<evidence type="ECO:0000256" key="2">
    <source>
        <dbReference type="ARBA" id="ARBA00005885"/>
    </source>
</evidence>
<dbReference type="AlphaFoldDB" id="A0A804MMM6"/>
<dbReference type="EnsemblPlants" id="Zm00001eb097880_T001">
    <property type="protein sequence ID" value="Zm00001eb097880_P001"/>
    <property type="gene ID" value="Zm00001eb097880"/>
</dbReference>
<organism evidence="9 10">
    <name type="scientific">Zea mays</name>
    <name type="common">Maize</name>
    <dbReference type="NCBI Taxonomy" id="4577"/>
    <lineage>
        <taxon>Eukaryota</taxon>
        <taxon>Viridiplantae</taxon>
        <taxon>Streptophyta</taxon>
        <taxon>Embryophyta</taxon>
        <taxon>Tracheophyta</taxon>
        <taxon>Spermatophyta</taxon>
        <taxon>Magnoliopsida</taxon>
        <taxon>Liliopsida</taxon>
        <taxon>Poales</taxon>
        <taxon>Poaceae</taxon>
        <taxon>PACMAD clade</taxon>
        <taxon>Panicoideae</taxon>
        <taxon>Andropogonodae</taxon>
        <taxon>Andropogoneae</taxon>
        <taxon>Tripsacinae</taxon>
        <taxon>Zea</taxon>
    </lineage>
</organism>
<evidence type="ECO:0000256" key="4">
    <source>
        <dbReference type="ARBA" id="ARBA00022701"/>
    </source>
</evidence>
<comment type="subcellular location">
    <subcellularLocation>
        <location evidence="1">Cytoplasm</location>
        <location evidence="1">Cytoskeleton</location>
    </subcellularLocation>
</comment>
<dbReference type="GO" id="GO:0060236">
    <property type="term" value="P:regulation of mitotic spindle organization"/>
    <property type="evidence" value="ECO:0007669"/>
    <property type="project" value="InterPro"/>
</dbReference>
<dbReference type="InterPro" id="IPR009675">
    <property type="entry name" value="TPX2_fam"/>
</dbReference>
<feature type="region of interest" description="Disordered" evidence="7">
    <location>
        <begin position="1"/>
        <end position="99"/>
    </location>
</feature>
<reference evidence="10" key="1">
    <citation type="submission" date="2015-12" db="EMBL/GenBank/DDBJ databases">
        <title>Update maize B73 reference genome by single molecule sequencing technologies.</title>
        <authorList>
            <consortium name="Maize Genome Sequencing Project"/>
            <person name="Ware D."/>
        </authorList>
    </citation>
    <scope>NUCLEOTIDE SEQUENCE [LARGE SCALE GENOMIC DNA]</scope>
    <source>
        <strain evidence="10">cv. B73</strain>
    </source>
</reference>
<dbReference type="GO" id="GO:0005874">
    <property type="term" value="C:microtubule"/>
    <property type="evidence" value="ECO:0007669"/>
    <property type="project" value="UniProtKB-KW"/>
</dbReference>
<evidence type="ECO:0000256" key="1">
    <source>
        <dbReference type="ARBA" id="ARBA00004245"/>
    </source>
</evidence>
<feature type="compositionally biased region" description="Polar residues" evidence="7">
    <location>
        <begin position="74"/>
        <end position="84"/>
    </location>
</feature>
<dbReference type="Pfam" id="PF06886">
    <property type="entry name" value="TPX2"/>
    <property type="match status" value="1"/>
</dbReference>
<keyword evidence="3" id="KW-0963">Cytoplasm</keyword>
<keyword evidence="5" id="KW-0206">Cytoskeleton</keyword>
<comment type="similarity">
    <text evidence="2">Belongs to the TPX2 family.</text>
</comment>
<feature type="compositionally biased region" description="Basic and acidic residues" evidence="7">
    <location>
        <begin position="52"/>
        <end position="71"/>
    </location>
</feature>
<name>A0A804MMM6_MAIZE</name>
<evidence type="ECO:0000256" key="6">
    <source>
        <dbReference type="SAM" id="Coils"/>
    </source>
</evidence>
<feature type="domain" description="TPX2 C-terminal" evidence="8">
    <location>
        <begin position="97"/>
        <end position="167"/>
    </location>
</feature>
<accession>A0A804MMM6</accession>
<evidence type="ECO:0000256" key="5">
    <source>
        <dbReference type="ARBA" id="ARBA00023212"/>
    </source>
</evidence>
<feature type="coiled-coil region" evidence="6">
    <location>
        <begin position="117"/>
        <end position="144"/>
    </location>
</feature>
<reference evidence="9" key="2">
    <citation type="submission" date="2019-07" db="EMBL/GenBank/DDBJ databases">
        <authorList>
            <person name="Seetharam A."/>
            <person name="Woodhouse M."/>
            <person name="Cannon E."/>
        </authorList>
    </citation>
    <scope>NUCLEOTIDE SEQUENCE [LARGE SCALE GENOMIC DNA]</scope>
    <source>
        <strain evidence="9">cv. B73</strain>
    </source>
</reference>
<feature type="compositionally biased region" description="Low complexity" evidence="7">
    <location>
        <begin position="11"/>
        <end position="27"/>
    </location>
</feature>
<dbReference type="Gramene" id="Zm00001eb097880_T001">
    <property type="protein sequence ID" value="Zm00001eb097880_P001"/>
    <property type="gene ID" value="Zm00001eb097880"/>
</dbReference>
<evidence type="ECO:0000256" key="7">
    <source>
        <dbReference type="SAM" id="MobiDB-lite"/>
    </source>
</evidence>
<dbReference type="PANTHER" id="PTHR14326:SF64">
    <property type="entry name" value="TPX2 C-TERMINAL DOMAIN-CONTAINING PROTEIN"/>
    <property type="match status" value="1"/>
</dbReference>
<keyword evidence="4" id="KW-0493">Microtubule</keyword>
<evidence type="ECO:0000313" key="10">
    <source>
        <dbReference type="Proteomes" id="UP000007305"/>
    </source>
</evidence>
<dbReference type="GO" id="GO:0005819">
    <property type="term" value="C:spindle"/>
    <property type="evidence" value="ECO:0007669"/>
    <property type="project" value="InterPro"/>
</dbReference>
<dbReference type="InterPro" id="IPR027329">
    <property type="entry name" value="TPX2_C"/>
</dbReference>
<keyword evidence="10" id="KW-1185">Reference proteome</keyword>
<evidence type="ECO:0000259" key="8">
    <source>
        <dbReference type="Pfam" id="PF06886"/>
    </source>
</evidence>
<evidence type="ECO:0000313" key="9">
    <source>
        <dbReference type="EnsemblPlants" id="Zm00001eb097880_P001"/>
    </source>
</evidence>
<evidence type="ECO:0000256" key="3">
    <source>
        <dbReference type="ARBA" id="ARBA00022490"/>
    </source>
</evidence>
<sequence length="243" mass="27694">MAREMEKAKKAASSPKSSTISTGPKSPVRNGGGSSPPHKKNTTTTEARGRKHEQQNVRKGGDTLSHDESKPRRSSSTAAQTSPKRSPRHEQPLSYNRLHTEERAIRRAGYNYQVASKINTQEIIRRFEEKLAQLMEEREIKLMRKDMVPKAQLMPAFDKPFHPQRHANPISLSLPLNISLYIHCILHIYGIYETIQISQLLLHPIISAYIFNTKGKNEYTSKIECTTIKYPFNLLDYSGRRGL</sequence>
<protein>
    <recommendedName>
        <fullName evidence="8">TPX2 C-terminal domain-containing protein</fullName>
    </recommendedName>
</protein>